<evidence type="ECO:0000313" key="1">
    <source>
        <dbReference type="EMBL" id="KAI4866575.1"/>
    </source>
</evidence>
<comment type="caution">
    <text evidence="1">The sequence shown here is derived from an EMBL/GenBank/DDBJ whole genome shotgun (WGS) entry which is preliminary data.</text>
</comment>
<accession>A0ACB9Z4B6</accession>
<keyword evidence="2" id="KW-1185">Reference proteome</keyword>
<protein>
    <submittedName>
        <fullName evidence="1">Uncharacterized protein</fullName>
    </submittedName>
</protein>
<gene>
    <name evidence="1" type="ORF">F4820DRAFT_246743</name>
</gene>
<dbReference type="Proteomes" id="UP001497700">
    <property type="component" value="Unassembled WGS sequence"/>
</dbReference>
<name>A0ACB9Z4B6_9PEZI</name>
<evidence type="ECO:0000313" key="2">
    <source>
        <dbReference type="Proteomes" id="UP001497700"/>
    </source>
</evidence>
<dbReference type="EMBL" id="MU393457">
    <property type="protein sequence ID" value="KAI4866575.1"/>
    <property type="molecule type" value="Genomic_DNA"/>
</dbReference>
<sequence>MGSQWSQFFPPKPTFNEADVQSQDGKVFLITGGASGIGFELAKMLYGKGARVYIAGRSQAKAEQAIKDIQAAVSAPTTGSPHFLHLELDDLSSIKATVEAFKAKEPALHVLWNNAGVSRPALDSVSKQGIELQLATNCLGPFLLTQLLLPLLQAAASEESAVPGSVRVVWAASQAIELLSPSGGLVMSELRDPPRDSSRLYTNSKTGVWFVASELGRRMGPSYGIVSVALNPGAASTNLFRHTPSVNYLAWPLLHKAGKAALTELYAGLSKDIGLETNGCYVIPWGRISTNMRQDLVDATKSVEEGGSGRAIEFWDFCVEKTQQYQ</sequence>
<reference evidence="1 2" key="1">
    <citation type="journal article" date="2022" name="New Phytol.">
        <title>Ecological generalism drives hyperdiversity of secondary metabolite gene clusters in xylarialean endophytes.</title>
        <authorList>
            <person name="Franco M.E.E."/>
            <person name="Wisecaver J.H."/>
            <person name="Arnold A.E."/>
            <person name="Ju Y.M."/>
            <person name="Slot J.C."/>
            <person name="Ahrendt S."/>
            <person name="Moore L.P."/>
            <person name="Eastman K.E."/>
            <person name="Scott K."/>
            <person name="Konkel Z."/>
            <person name="Mondo S.J."/>
            <person name="Kuo A."/>
            <person name="Hayes R.D."/>
            <person name="Haridas S."/>
            <person name="Andreopoulos B."/>
            <person name="Riley R."/>
            <person name="LaButti K."/>
            <person name="Pangilinan J."/>
            <person name="Lipzen A."/>
            <person name="Amirebrahimi M."/>
            <person name="Yan J."/>
            <person name="Adam C."/>
            <person name="Keymanesh K."/>
            <person name="Ng V."/>
            <person name="Louie K."/>
            <person name="Northen T."/>
            <person name="Drula E."/>
            <person name="Henrissat B."/>
            <person name="Hsieh H.M."/>
            <person name="Youens-Clark K."/>
            <person name="Lutzoni F."/>
            <person name="Miadlikowska J."/>
            <person name="Eastwood D.C."/>
            <person name="Hamelin R.C."/>
            <person name="Grigoriev I.V."/>
            <person name="U'Ren J.M."/>
        </authorList>
    </citation>
    <scope>NUCLEOTIDE SEQUENCE [LARGE SCALE GENOMIC DNA]</scope>
    <source>
        <strain evidence="1 2">CBS 119005</strain>
    </source>
</reference>
<proteinExistence type="predicted"/>
<organism evidence="1 2">
    <name type="scientific">Hypoxylon rubiginosum</name>
    <dbReference type="NCBI Taxonomy" id="110542"/>
    <lineage>
        <taxon>Eukaryota</taxon>
        <taxon>Fungi</taxon>
        <taxon>Dikarya</taxon>
        <taxon>Ascomycota</taxon>
        <taxon>Pezizomycotina</taxon>
        <taxon>Sordariomycetes</taxon>
        <taxon>Xylariomycetidae</taxon>
        <taxon>Xylariales</taxon>
        <taxon>Hypoxylaceae</taxon>
        <taxon>Hypoxylon</taxon>
    </lineage>
</organism>